<feature type="compositionally biased region" description="Polar residues" evidence="1">
    <location>
        <begin position="350"/>
        <end position="374"/>
    </location>
</feature>
<evidence type="ECO:0000313" key="5">
    <source>
        <dbReference type="EMBL" id="TGO19926.1"/>
    </source>
</evidence>
<feature type="compositionally biased region" description="Polar residues" evidence="1">
    <location>
        <begin position="118"/>
        <end position="127"/>
    </location>
</feature>
<keyword evidence="2" id="KW-1133">Transmembrane helix</keyword>
<keyword evidence="2" id="KW-0812">Transmembrane</keyword>
<dbReference type="EMBL" id="PQXH01000002">
    <property type="protein sequence ID" value="TGO19926.1"/>
    <property type="molecule type" value="Genomic_DNA"/>
</dbReference>
<feature type="compositionally biased region" description="Polar residues" evidence="1">
    <location>
        <begin position="213"/>
        <end position="224"/>
    </location>
</feature>
<proteinExistence type="predicted"/>
<dbReference type="AlphaFoldDB" id="A0A4Z1F6K2"/>
<dbReference type="PROSITE" id="PS00022">
    <property type="entry name" value="EGF_1"/>
    <property type="match status" value="1"/>
</dbReference>
<feature type="compositionally biased region" description="Low complexity" evidence="1">
    <location>
        <begin position="245"/>
        <end position="258"/>
    </location>
</feature>
<feature type="compositionally biased region" description="Basic and acidic residues" evidence="1">
    <location>
        <begin position="280"/>
        <end position="304"/>
    </location>
</feature>
<dbReference type="Proteomes" id="UP000297777">
    <property type="component" value="Unassembled WGS sequence"/>
</dbReference>
<gene>
    <name evidence="5" type="ORF">BTUL_0002g01750</name>
</gene>
<reference evidence="5 6" key="1">
    <citation type="submission" date="2017-12" db="EMBL/GenBank/DDBJ databases">
        <title>Comparative genomics of Botrytis spp.</title>
        <authorList>
            <person name="Valero-Jimenez C.A."/>
            <person name="Tapia P."/>
            <person name="Veloso J."/>
            <person name="Silva-Moreno E."/>
            <person name="Staats M."/>
            <person name="Valdes J.H."/>
            <person name="Van Kan J.A.L."/>
        </authorList>
    </citation>
    <scope>NUCLEOTIDE SEQUENCE [LARGE SCALE GENOMIC DNA]</scope>
    <source>
        <strain evidence="5 6">Bt9001</strain>
    </source>
</reference>
<keyword evidence="6" id="KW-1185">Reference proteome</keyword>
<sequence>MSQQQWDAPTRGGSVKRARERAAAGRPTESIPAPRPYDPSSPSNIPSPPRAKFQNPPGTSKNGGQSAVGLAISRPTQVPQWPLMGTNPVPDSQQYQPPPNRGPPPQRPPRPSHVPSILDSSRIQDITPTFQYQPQPPPQPKSLHPQPQTRGEPRNRDDEFDQYYQSLQSPLSSSRPSTVSSVGTIPDFPVPVPAIPPSARRSANLGPPPTSRRGASSYYSQASFVSPIPEVSEGMGLSPRTLPGSHSSYASSAAIPSSWGPESPGYYRSDEDDDDDDYEDDRRFDAVSEGRESRGSDDSDDRGLIRSASIGKRARPSMIVTRSSGQIDPARLAAMPMPPSDNKRLGPTPLQKSTLSPAEAQRSTQWPMPGNPNSPLAGGTGLIDPTPSSSDESVPTVAMAVTTDPPSRDGTKSPGASAMLGAYQAASALPSDSIRTKSPFANDGGPFSRLSAIRRPPRLNIDVVRDAEARGSLTSLPDLIRRATRLASMMDRGKRPGSRMGLDDFPSDRDFPSEKEIKLSPNYDTRGSTLSGMLSAFPPPGRETPVRDAPRPLSMWPEYDPNDPKSVAPGKKQRKCCGLPCWGFIVVLIILLIIIAAAVVVPLKFLVIDKPSTSTTATATTVQSCTANTSTACKNGGTSFVDNGICACLCINGFTGSTCAVSGSSGCTTTSSSTAANTTIGDSIPRLISAAQTNFSIPLFENTILARFNKGNLSCASENSLVTFDGSDERMGDASAEVTSTTDKKVKKDVQPDPTDIEIRAIASPDSTFISTNIISVDSSTTQATPTSSQSQATQTVSAASTSVASPSTTSSPTTTETASVTLTTSTIDPTAVFTVTEEVLDFARVTVLFVLQQENLDNAVSAQGELQKFFNQQSSENLSAMNVSMGGGNTVNLVEFKVDLGNGTVGQKNTVSK</sequence>
<dbReference type="InterPro" id="IPR000742">
    <property type="entry name" value="EGF"/>
</dbReference>
<organism evidence="5 6">
    <name type="scientific">Botrytis tulipae</name>
    <dbReference type="NCBI Taxonomy" id="87230"/>
    <lineage>
        <taxon>Eukaryota</taxon>
        <taxon>Fungi</taxon>
        <taxon>Dikarya</taxon>
        <taxon>Ascomycota</taxon>
        <taxon>Pezizomycotina</taxon>
        <taxon>Leotiomycetes</taxon>
        <taxon>Helotiales</taxon>
        <taxon>Sclerotiniaceae</taxon>
        <taxon>Botrytis</taxon>
    </lineage>
</organism>
<dbReference type="PROSITE" id="PS01186">
    <property type="entry name" value="EGF_2"/>
    <property type="match status" value="1"/>
</dbReference>
<dbReference type="PANTHER" id="PTHR17178">
    <property type="entry name" value="SECRETORY GRANULE PROTEOGLYCAN CORE PROTEIN"/>
    <property type="match status" value="1"/>
</dbReference>
<evidence type="ECO:0000313" key="6">
    <source>
        <dbReference type="Proteomes" id="UP000297777"/>
    </source>
</evidence>
<dbReference type="PANTHER" id="PTHR17178:SF0">
    <property type="entry name" value="SERGLYCIN"/>
    <property type="match status" value="1"/>
</dbReference>
<feature type="domain" description="EGF-like" evidence="3 4">
    <location>
        <begin position="648"/>
        <end position="659"/>
    </location>
</feature>
<feature type="compositionally biased region" description="Pro residues" evidence="1">
    <location>
        <begin position="96"/>
        <end position="112"/>
    </location>
</feature>
<protein>
    <recommendedName>
        <fullName evidence="3 4">EGF-like domain-containing protein</fullName>
    </recommendedName>
</protein>
<feature type="compositionally biased region" description="Pro residues" evidence="1">
    <location>
        <begin position="33"/>
        <end position="49"/>
    </location>
</feature>
<evidence type="ECO:0000259" key="3">
    <source>
        <dbReference type="PROSITE" id="PS00022"/>
    </source>
</evidence>
<feature type="region of interest" description="Disordered" evidence="1">
    <location>
        <begin position="781"/>
        <end position="819"/>
    </location>
</feature>
<accession>A0A4Z1F6K2</accession>
<feature type="compositionally biased region" description="Basic and acidic residues" evidence="1">
    <location>
        <begin position="506"/>
        <end position="518"/>
    </location>
</feature>
<comment type="caution">
    <text evidence="5">The sequence shown here is derived from an EMBL/GenBank/DDBJ whole genome shotgun (WGS) entry which is preliminary data.</text>
</comment>
<name>A0A4Z1F6K2_9HELO</name>
<feature type="compositionally biased region" description="Acidic residues" evidence="1">
    <location>
        <begin position="270"/>
        <end position="279"/>
    </location>
</feature>
<feature type="compositionally biased region" description="Low complexity" evidence="1">
    <location>
        <begin position="165"/>
        <end position="187"/>
    </location>
</feature>
<evidence type="ECO:0000256" key="2">
    <source>
        <dbReference type="SAM" id="Phobius"/>
    </source>
</evidence>
<dbReference type="OrthoDB" id="283575at2759"/>
<feature type="compositionally biased region" description="Polar residues" evidence="1">
    <location>
        <begin position="56"/>
        <end position="65"/>
    </location>
</feature>
<feature type="region of interest" description="Disordered" evidence="1">
    <location>
        <begin position="1"/>
        <end position="417"/>
    </location>
</feature>
<keyword evidence="2" id="KW-0472">Membrane</keyword>
<evidence type="ECO:0000256" key="1">
    <source>
        <dbReference type="SAM" id="MobiDB-lite"/>
    </source>
</evidence>
<evidence type="ECO:0000259" key="4">
    <source>
        <dbReference type="PROSITE" id="PS01186"/>
    </source>
</evidence>
<feature type="region of interest" description="Disordered" evidence="1">
    <location>
        <begin position="492"/>
        <end position="522"/>
    </location>
</feature>
<feature type="transmembrane region" description="Helical" evidence="2">
    <location>
        <begin position="582"/>
        <end position="603"/>
    </location>
</feature>